<evidence type="ECO:0000313" key="2">
    <source>
        <dbReference type="EMBL" id="KAF1957944.1"/>
    </source>
</evidence>
<accession>A0A6A5U023</accession>
<name>A0A6A5U023_9PLEO</name>
<organism evidence="2 3">
    <name type="scientific">Byssothecium circinans</name>
    <dbReference type="NCBI Taxonomy" id="147558"/>
    <lineage>
        <taxon>Eukaryota</taxon>
        <taxon>Fungi</taxon>
        <taxon>Dikarya</taxon>
        <taxon>Ascomycota</taxon>
        <taxon>Pezizomycotina</taxon>
        <taxon>Dothideomycetes</taxon>
        <taxon>Pleosporomycetidae</taxon>
        <taxon>Pleosporales</taxon>
        <taxon>Massarineae</taxon>
        <taxon>Massarinaceae</taxon>
        <taxon>Byssothecium</taxon>
    </lineage>
</organism>
<proteinExistence type="predicted"/>
<reference evidence="2" key="1">
    <citation type="journal article" date="2020" name="Stud. Mycol.">
        <title>101 Dothideomycetes genomes: a test case for predicting lifestyles and emergence of pathogens.</title>
        <authorList>
            <person name="Haridas S."/>
            <person name="Albert R."/>
            <person name="Binder M."/>
            <person name="Bloem J."/>
            <person name="Labutti K."/>
            <person name="Salamov A."/>
            <person name="Andreopoulos B."/>
            <person name="Baker S."/>
            <person name="Barry K."/>
            <person name="Bills G."/>
            <person name="Bluhm B."/>
            <person name="Cannon C."/>
            <person name="Castanera R."/>
            <person name="Culley D."/>
            <person name="Daum C."/>
            <person name="Ezra D."/>
            <person name="Gonzalez J."/>
            <person name="Henrissat B."/>
            <person name="Kuo A."/>
            <person name="Liang C."/>
            <person name="Lipzen A."/>
            <person name="Lutzoni F."/>
            <person name="Magnuson J."/>
            <person name="Mondo S."/>
            <person name="Nolan M."/>
            <person name="Ohm R."/>
            <person name="Pangilinan J."/>
            <person name="Park H.-J."/>
            <person name="Ramirez L."/>
            <person name="Alfaro M."/>
            <person name="Sun H."/>
            <person name="Tritt A."/>
            <person name="Yoshinaga Y."/>
            <person name="Zwiers L.-H."/>
            <person name="Turgeon B."/>
            <person name="Goodwin S."/>
            <person name="Spatafora J."/>
            <person name="Crous P."/>
            <person name="Grigoriev I."/>
        </authorList>
    </citation>
    <scope>NUCLEOTIDE SEQUENCE</scope>
    <source>
        <strain evidence="2">CBS 675.92</strain>
    </source>
</reference>
<dbReference type="AlphaFoldDB" id="A0A6A5U023"/>
<keyword evidence="1" id="KW-1133">Transmembrane helix</keyword>
<dbReference type="Proteomes" id="UP000800035">
    <property type="component" value="Unassembled WGS sequence"/>
</dbReference>
<keyword evidence="1" id="KW-0472">Membrane</keyword>
<keyword evidence="3" id="KW-1185">Reference proteome</keyword>
<feature type="transmembrane region" description="Helical" evidence="1">
    <location>
        <begin position="123"/>
        <end position="144"/>
    </location>
</feature>
<sequence length="151" mass="16533">MKFDSLGHTTIIISWTITALTLFCLAVTTATLLFKKRAFPPSEWLNFAAITIGIVLIAQNTHANLIEGQAKHQSDLSLSRIDILAKSITIHEALWSTVNTLIRISACLALRRIFFIPGEGKRALVVMSISILHGLASILDLALICRPISAQ</sequence>
<evidence type="ECO:0000313" key="3">
    <source>
        <dbReference type="Proteomes" id="UP000800035"/>
    </source>
</evidence>
<dbReference type="OrthoDB" id="5421689at2759"/>
<gene>
    <name evidence="2" type="ORF">CC80DRAFT_491267</name>
</gene>
<evidence type="ECO:0008006" key="4">
    <source>
        <dbReference type="Google" id="ProtNLM"/>
    </source>
</evidence>
<keyword evidence="1" id="KW-0812">Transmembrane</keyword>
<protein>
    <recommendedName>
        <fullName evidence="4">Integral membrane protein</fullName>
    </recommendedName>
</protein>
<dbReference type="EMBL" id="ML976988">
    <property type="protein sequence ID" value="KAF1957944.1"/>
    <property type="molecule type" value="Genomic_DNA"/>
</dbReference>
<feature type="transmembrane region" description="Helical" evidence="1">
    <location>
        <begin position="45"/>
        <end position="63"/>
    </location>
</feature>
<feature type="transmembrane region" description="Helical" evidence="1">
    <location>
        <begin position="12"/>
        <end position="33"/>
    </location>
</feature>
<evidence type="ECO:0000256" key="1">
    <source>
        <dbReference type="SAM" id="Phobius"/>
    </source>
</evidence>